<dbReference type="PANTHER" id="PTHR22807:SF53">
    <property type="entry name" value="RIBOSOMAL RNA SMALL SUBUNIT METHYLTRANSFERASE B-RELATED"/>
    <property type="match status" value="1"/>
</dbReference>
<dbReference type="KEGG" id="cans:GP473_04610"/>
<dbReference type="InterPro" id="IPR001678">
    <property type="entry name" value="MeTrfase_RsmB-F_NOP2_dom"/>
</dbReference>
<dbReference type="Pfam" id="PF01189">
    <property type="entry name" value="Methyltr_RsmB-F"/>
    <property type="match status" value="1"/>
</dbReference>
<evidence type="ECO:0000256" key="3">
    <source>
        <dbReference type="ARBA" id="ARBA00022691"/>
    </source>
</evidence>
<keyword evidence="1 5" id="KW-0489">Methyltransferase</keyword>
<comment type="similarity">
    <text evidence="5">Belongs to the class I-like SAM-binding methyltransferase superfamily. RsmB/NOP family.</text>
</comment>
<organism evidence="8 9">
    <name type="scientific">Corynebacterium anserum</name>
    <dbReference type="NCBI Taxonomy" id="2684406"/>
    <lineage>
        <taxon>Bacteria</taxon>
        <taxon>Bacillati</taxon>
        <taxon>Actinomycetota</taxon>
        <taxon>Actinomycetes</taxon>
        <taxon>Mycobacteriales</taxon>
        <taxon>Corynebacteriaceae</taxon>
        <taxon>Corynebacterium</taxon>
    </lineage>
</organism>
<gene>
    <name evidence="8" type="ORF">GP473_04610</name>
</gene>
<dbReference type="PRINTS" id="PR02008">
    <property type="entry name" value="RCMTFAMILY"/>
</dbReference>
<feature type="domain" description="SAM-dependent MTase RsmB/NOP-type" evidence="7">
    <location>
        <begin position="247"/>
        <end position="537"/>
    </location>
</feature>
<dbReference type="SUPFAM" id="SSF53335">
    <property type="entry name" value="S-adenosyl-L-methionine-dependent methyltransferases"/>
    <property type="match status" value="1"/>
</dbReference>
<dbReference type="InterPro" id="IPR035926">
    <property type="entry name" value="NusB-like_sf"/>
</dbReference>
<evidence type="ECO:0000313" key="8">
    <source>
        <dbReference type="EMBL" id="QNH96043.1"/>
    </source>
</evidence>
<feature type="binding site" evidence="5">
    <location>
        <position position="400"/>
    </location>
    <ligand>
        <name>S-adenosyl-L-methionine</name>
        <dbReference type="ChEBI" id="CHEBI:59789"/>
    </ligand>
</feature>
<dbReference type="InterPro" id="IPR006027">
    <property type="entry name" value="NusB_RsmB_TIM44"/>
</dbReference>
<feature type="binding site" evidence="5">
    <location>
        <begin position="351"/>
        <end position="357"/>
    </location>
    <ligand>
        <name>S-adenosyl-L-methionine</name>
        <dbReference type="ChEBI" id="CHEBI:59789"/>
    </ligand>
</feature>
<evidence type="ECO:0000256" key="4">
    <source>
        <dbReference type="ARBA" id="ARBA00022884"/>
    </source>
</evidence>
<dbReference type="GO" id="GO:0008173">
    <property type="term" value="F:RNA methyltransferase activity"/>
    <property type="evidence" value="ECO:0007669"/>
    <property type="project" value="InterPro"/>
</dbReference>
<evidence type="ECO:0000313" key="9">
    <source>
        <dbReference type="Proteomes" id="UP000515275"/>
    </source>
</evidence>
<dbReference type="Gene3D" id="1.10.940.10">
    <property type="entry name" value="NusB-like"/>
    <property type="match status" value="1"/>
</dbReference>
<dbReference type="GO" id="GO:0001510">
    <property type="term" value="P:RNA methylation"/>
    <property type="evidence" value="ECO:0007669"/>
    <property type="project" value="InterPro"/>
</dbReference>
<feature type="active site" description="Nucleophile" evidence="5">
    <location>
        <position position="476"/>
    </location>
</feature>
<reference evidence="8 9" key="1">
    <citation type="submission" date="2019-12" db="EMBL/GenBank/DDBJ databases">
        <title>Corynebacterium sp. nov., isolated from feces of the Anser Albifrons in China.</title>
        <authorList>
            <person name="Liu Q."/>
        </authorList>
    </citation>
    <scope>NUCLEOTIDE SEQUENCE [LARGE SCALE GENOMIC DNA]</scope>
    <source>
        <strain evidence="8 9">23H37-10</strain>
    </source>
</reference>
<feature type="binding site" evidence="5">
    <location>
        <position position="376"/>
    </location>
    <ligand>
        <name>S-adenosyl-L-methionine</name>
        <dbReference type="ChEBI" id="CHEBI:59789"/>
    </ligand>
</feature>
<dbReference type="Gene3D" id="3.40.50.150">
    <property type="entry name" value="Vaccinia Virus protein VP39"/>
    <property type="match status" value="1"/>
</dbReference>
<dbReference type="RefSeq" id="WP_186276621.1">
    <property type="nucleotide sequence ID" value="NZ_CP046883.1"/>
</dbReference>
<dbReference type="CDD" id="cd02440">
    <property type="entry name" value="AdoMet_MTases"/>
    <property type="match status" value="1"/>
</dbReference>
<feature type="compositionally biased region" description="Polar residues" evidence="6">
    <location>
        <begin position="25"/>
        <end position="34"/>
    </location>
</feature>
<keyword evidence="9" id="KW-1185">Reference proteome</keyword>
<dbReference type="SUPFAM" id="SSF48013">
    <property type="entry name" value="NusB-like"/>
    <property type="match status" value="1"/>
</dbReference>
<dbReference type="EMBL" id="CP046883">
    <property type="protein sequence ID" value="QNH96043.1"/>
    <property type="molecule type" value="Genomic_DNA"/>
</dbReference>
<protein>
    <submittedName>
        <fullName evidence="8">rRNA small subunit methyltransferase B</fullName>
    </submittedName>
</protein>
<dbReference type="GO" id="GO:0006355">
    <property type="term" value="P:regulation of DNA-templated transcription"/>
    <property type="evidence" value="ECO:0007669"/>
    <property type="project" value="InterPro"/>
</dbReference>
<evidence type="ECO:0000256" key="1">
    <source>
        <dbReference type="ARBA" id="ARBA00022603"/>
    </source>
</evidence>
<keyword evidence="4 5" id="KW-0694">RNA-binding</keyword>
<dbReference type="GO" id="GO:0003723">
    <property type="term" value="F:RNA binding"/>
    <property type="evidence" value="ECO:0007669"/>
    <property type="project" value="UniProtKB-UniRule"/>
</dbReference>
<evidence type="ECO:0000256" key="2">
    <source>
        <dbReference type="ARBA" id="ARBA00022679"/>
    </source>
</evidence>
<accession>A0A7G7YNH3</accession>
<feature type="region of interest" description="Disordered" evidence="6">
    <location>
        <begin position="1"/>
        <end position="68"/>
    </location>
</feature>
<dbReference type="PANTHER" id="PTHR22807">
    <property type="entry name" value="NOP2 YEAST -RELATED NOL1/NOP2/FMU SUN DOMAIN-CONTAINING"/>
    <property type="match status" value="1"/>
</dbReference>
<name>A0A7G7YNH3_9CORY</name>
<dbReference type="InterPro" id="IPR029063">
    <property type="entry name" value="SAM-dependent_MTases_sf"/>
</dbReference>
<dbReference type="InterPro" id="IPR023267">
    <property type="entry name" value="RCMT"/>
</dbReference>
<sequence>MGFRSRSESARQGQARENTGRRVGQHSNTASGNKNTHRGRQSASQRSTGYQQRRPTERQKKFRAHGSGDKARDVALAVLREVTENDAFANLVLPTHIKQAGLKGRDAAFCTEITYGCLRATGLIDAIISKAAGRPVEKIDSMVLDILRLGAYQILRTRVDDHAAVNTSVELAKAHGAGQASGFVNGVLRTITRSTPQQWAETVAGGDNMAHIALRNAHPAWIARAFNDSLSYASRAETTNQAGDDGATPAGGDVIHDELSACLAADDARPIVHLAARPGQISAEELALVTGGEEGKLSPYCVYLEDGSPGDLDAVREGMASVQDEGSQLIALSLVNTPLHREDSGRWLDLCAGPGGKTAFIASWALGENARVDAVELAEHRARLVENTTRNLPVSVHVGDGRAPRSIPGLDVPAEGYDRVLVDAPCSGLGALRRRPEARWRKTAADVAPLSALQKELLRSAVDITAQGGIVIYSTCSPHLSETVDVVRSISAQTGAEIVDLSTNFPHLKHNDAAPFIQLWPHRHGTDAMFIAGLRPARHSSVSR</sequence>
<keyword evidence="3 5" id="KW-0949">S-adenosyl-L-methionine</keyword>
<dbReference type="Pfam" id="PF01029">
    <property type="entry name" value="NusB"/>
    <property type="match status" value="1"/>
</dbReference>
<evidence type="ECO:0000259" key="7">
    <source>
        <dbReference type="PROSITE" id="PS51686"/>
    </source>
</evidence>
<dbReference type="Proteomes" id="UP000515275">
    <property type="component" value="Chromosome"/>
</dbReference>
<evidence type="ECO:0000256" key="5">
    <source>
        <dbReference type="PROSITE-ProRule" id="PRU01023"/>
    </source>
</evidence>
<proteinExistence type="inferred from homology"/>
<dbReference type="PROSITE" id="PS51686">
    <property type="entry name" value="SAM_MT_RSMB_NOP"/>
    <property type="match status" value="1"/>
</dbReference>
<keyword evidence="2 5" id="KW-0808">Transferase</keyword>
<dbReference type="InterPro" id="IPR049560">
    <property type="entry name" value="MeTrfase_RsmB-F_NOP2_cat"/>
</dbReference>
<feature type="binding site" evidence="5">
    <location>
        <position position="423"/>
    </location>
    <ligand>
        <name>S-adenosyl-L-methionine</name>
        <dbReference type="ChEBI" id="CHEBI:59789"/>
    </ligand>
</feature>
<feature type="compositionally biased region" description="Polar residues" evidence="6">
    <location>
        <begin position="41"/>
        <end position="53"/>
    </location>
</feature>
<evidence type="ECO:0000256" key="6">
    <source>
        <dbReference type="SAM" id="MobiDB-lite"/>
    </source>
</evidence>
<dbReference type="AlphaFoldDB" id="A0A7G7YNH3"/>